<dbReference type="SUPFAM" id="SSF53822">
    <property type="entry name" value="Periplasmic binding protein-like I"/>
    <property type="match status" value="1"/>
</dbReference>
<dbReference type="PROSITE" id="PS51318">
    <property type="entry name" value="TAT"/>
    <property type="match status" value="1"/>
</dbReference>
<dbReference type="InterPro" id="IPR028082">
    <property type="entry name" value="Peripla_BP_I"/>
</dbReference>
<feature type="domain" description="Periplasmic binding protein" evidence="4">
    <location>
        <begin position="61"/>
        <end position="314"/>
    </location>
</feature>
<evidence type="ECO:0000256" key="2">
    <source>
        <dbReference type="ARBA" id="ARBA00007639"/>
    </source>
</evidence>
<dbReference type="GO" id="GO:0030246">
    <property type="term" value="F:carbohydrate binding"/>
    <property type="evidence" value="ECO:0007669"/>
    <property type="project" value="UniProtKB-ARBA"/>
</dbReference>
<organism evidence="5 6">
    <name type="scientific">Mesorhizobium helmanticense</name>
    <dbReference type="NCBI Taxonomy" id="1776423"/>
    <lineage>
        <taxon>Bacteria</taxon>
        <taxon>Pseudomonadati</taxon>
        <taxon>Pseudomonadota</taxon>
        <taxon>Alphaproteobacteria</taxon>
        <taxon>Hyphomicrobiales</taxon>
        <taxon>Phyllobacteriaceae</taxon>
        <taxon>Mesorhizobium</taxon>
    </lineage>
</organism>
<dbReference type="EMBL" id="PZJX01000018">
    <property type="protein sequence ID" value="PTE11017.1"/>
    <property type="molecule type" value="Genomic_DNA"/>
</dbReference>
<dbReference type="InterPro" id="IPR006311">
    <property type="entry name" value="TAT_signal"/>
</dbReference>
<gene>
    <name evidence="5" type="ORF">C9427_08805</name>
</gene>
<dbReference type="Gene3D" id="3.40.50.2300">
    <property type="match status" value="2"/>
</dbReference>
<keyword evidence="3" id="KW-0732">Signal</keyword>
<evidence type="ECO:0000313" key="6">
    <source>
        <dbReference type="Proteomes" id="UP000240259"/>
    </source>
</evidence>
<dbReference type="Proteomes" id="UP000240259">
    <property type="component" value="Unassembled WGS sequence"/>
</dbReference>
<accession>A0A2T4IZD2</accession>
<comment type="similarity">
    <text evidence="2">Belongs to the bacterial solute-binding protein 2 family.</text>
</comment>
<sequence length="422" mass="45613">MKSMSREEHIVRTVSQIQDPMSRRVFMQLAAAAGISLPMGTALGMRANQAFAAPTGKAATCVATLANDYWAAFIKGFKATSSALKIDQVELYHDNDAAREISQVRGLPTQGVNMLINTVVAAGEVPMIAKLCQENSVYYSAIWEIPAWFTPSDVGDYFVSYMTANSVEAGYQVGKELFKSIGGEGEVVHIKGLATPTDDARTAGMMKAAAEFPGIKVVGGLRGDWVREKARTVMLSMVTAYPNMKAVFAQNDSMALGALSVLKERNLTNVKIAGIDGLSEGLQEVAKGGQFVATNTSLAPYQAGFAAVMLFDALNGWKPTLAERLLYTGSLTATGETAASIDEKVYKGAELPFDFAKMSRTLNPDNWDPQNNIYPIDPFTQWAGQEGQDKLNAAYGDAAKWKAEFDAVTKLYADHYKSGPFK</sequence>
<dbReference type="Pfam" id="PF13407">
    <property type="entry name" value="Peripla_BP_4"/>
    <property type="match status" value="1"/>
</dbReference>
<dbReference type="GO" id="GO:0030313">
    <property type="term" value="C:cell envelope"/>
    <property type="evidence" value="ECO:0007669"/>
    <property type="project" value="UniProtKB-SubCell"/>
</dbReference>
<evidence type="ECO:0000259" key="4">
    <source>
        <dbReference type="Pfam" id="PF13407"/>
    </source>
</evidence>
<dbReference type="PANTHER" id="PTHR46847:SF1">
    <property type="entry name" value="D-ALLOSE-BINDING PERIPLASMIC PROTEIN-RELATED"/>
    <property type="match status" value="1"/>
</dbReference>
<proteinExistence type="inferred from homology"/>
<dbReference type="PANTHER" id="PTHR46847">
    <property type="entry name" value="D-ALLOSE-BINDING PERIPLASMIC PROTEIN-RELATED"/>
    <property type="match status" value="1"/>
</dbReference>
<evidence type="ECO:0000313" key="5">
    <source>
        <dbReference type="EMBL" id="PTE11017.1"/>
    </source>
</evidence>
<comment type="subcellular location">
    <subcellularLocation>
        <location evidence="1">Cell envelope</location>
    </subcellularLocation>
</comment>
<comment type="caution">
    <text evidence="5">The sequence shown here is derived from an EMBL/GenBank/DDBJ whole genome shotgun (WGS) entry which is preliminary data.</text>
</comment>
<dbReference type="CDD" id="cd01536">
    <property type="entry name" value="PBP1_ABC_sugar_binding-like"/>
    <property type="match status" value="1"/>
</dbReference>
<protein>
    <recommendedName>
        <fullName evidence="4">Periplasmic binding protein domain-containing protein</fullName>
    </recommendedName>
</protein>
<dbReference type="InterPro" id="IPR025997">
    <property type="entry name" value="SBP_2_dom"/>
</dbReference>
<evidence type="ECO:0000256" key="1">
    <source>
        <dbReference type="ARBA" id="ARBA00004196"/>
    </source>
</evidence>
<name>A0A2T4IZD2_9HYPH</name>
<evidence type="ECO:0000256" key="3">
    <source>
        <dbReference type="ARBA" id="ARBA00022729"/>
    </source>
</evidence>
<reference evidence="5 6" key="1">
    <citation type="submission" date="2018-03" db="EMBL/GenBank/DDBJ databases">
        <title>Genome sequence of the symbiotic type strain Mesorhizobium helmanticense CSLC115NT isolated from Lotus corniculatus nodules.</title>
        <authorList>
            <person name="Sannazzaro A.I."/>
            <person name="Torres Tejerizo G.A."/>
            <person name="Dip D."/>
            <person name="Caballero M."/>
            <person name="Pistorio M."/>
            <person name="Estrella M.J."/>
        </authorList>
    </citation>
    <scope>NUCLEOTIDE SEQUENCE [LARGE SCALE GENOMIC DNA]</scope>
    <source>
        <strain evidence="5 6">CSLC115N</strain>
    </source>
</reference>
<dbReference type="AlphaFoldDB" id="A0A2T4IZD2"/>
<keyword evidence="6" id="KW-1185">Reference proteome</keyword>